<proteinExistence type="predicted"/>
<evidence type="ECO:0000313" key="1">
    <source>
        <dbReference type="EMBL" id="PNE39329.1"/>
    </source>
</evidence>
<gene>
    <name evidence="1" type="ORF">AOB60_36230</name>
</gene>
<accession>A0A2N8PE89</accession>
<dbReference type="RefSeq" id="WP_073445867.1">
    <property type="nucleotide sequence ID" value="NZ_LJSN01000003.1"/>
</dbReference>
<protein>
    <submittedName>
        <fullName evidence="1">Uncharacterized protein</fullName>
    </submittedName>
</protein>
<dbReference type="EMBL" id="LJSN01000003">
    <property type="protein sequence ID" value="PNE39329.1"/>
    <property type="molecule type" value="Genomic_DNA"/>
</dbReference>
<dbReference type="InterPro" id="IPR046030">
    <property type="entry name" value="DUF5988"/>
</dbReference>
<reference evidence="2" key="1">
    <citation type="submission" date="2015-09" db="EMBL/GenBank/DDBJ databases">
        <authorList>
            <person name="Graham D.E."/>
            <person name="Mahan K.M."/>
            <person name="Klingeman D.M."/>
            <person name="Fida T."/>
            <person name="Giannone R.J."/>
            <person name="Hettich R.L."/>
            <person name="Parry R.J."/>
            <person name="Spain J.C."/>
        </authorList>
    </citation>
    <scope>NUCLEOTIDE SEQUENCE [LARGE SCALE GENOMIC DNA]</scope>
    <source>
        <strain evidence="2">JCM 4701</strain>
    </source>
</reference>
<dbReference type="Proteomes" id="UP000236047">
    <property type="component" value="Unassembled WGS sequence"/>
</dbReference>
<dbReference type="AlphaFoldDB" id="A0A2N8PE89"/>
<evidence type="ECO:0000313" key="2">
    <source>
        <dbReference type="Proteomes" id="UP000236047"/>
    </source>
</evidence>
<organism evidence="1 2">
    <name type="scientific">Streptomyces noursei</name>
    <name type="common">Streptomyces albulus</name>
    <dbReference type="NCBI Taxonomy" id="1971"/>
    <lineage>
        <taxon>Bacteria</taxon>
        <taxon>Bacillati</taxon>
        <taxon>Actinomycetota</taxon>
        <taxon>Actinomycetes</taxon>
        <taxon>Kitasatosporales</taxon>
        <taxon>Streptomycetaceae</taxon>
        <taxon>Streptomyces</taxon>
    </lineage>
</organism>
<keyword evidence="2" id="KW-1185">Reference proteome</keyword>
<comment type="caution">
    <text evidence="1">The sequence shown here is derived from an EMBL/GenBank/DDBJ whole genome shotgun (WGS) entry which is preliminary data.</text>
</comment>
<name>A0A2N8PE89_STRNR</name>
<sequence>MASKAPKAVLQGGPEGISERIVEVEPGGSDLKVPYRGGYEHFRPTAREWDTADGRLPVYEWWERTELPG</sequence>
<dbReference type="Pfam" id="PF19450">
    <property type="entry name" value="DUF5988"/>
    <property type="match status" value="1"/>
</dbReference>